<dbReference type="GO" id="GO:0016491">
    <property type="term" value="F:oxidoreductase activity"/>
    <property type="evidence" value="ECO:0007669"/>
    <property type="project" value="InterPro"/>
</dbReference>
<dbReference type="InterPro" id="IPR017937">
    <property type="entry name" value="Thioredoxin_CS"/>
</dbReference>
<sequence>MWKRIAAVIGLFILVAVAVVNFIQDKQADHEADNEQQDGVRMVSPSTSDKLKVGETAPDFTLETLSGQTVTLSELKGQKVFLNFWATWCPPCKEEMPEMEKFQQEYGDEVTVLAINGTAGEQGMERADKIENVKQFVQDGGFTFPVLLDMELSVTSEQYQVISIPTTYFIGTDGVIQKPKKVGPMTYDFMVEMKNALE</sequence>
<dbReference type="PANTHER" id="PTHR42852:SF1">
    <property type="entry name" value="THIOREDOXIN-LIKE PROTEIN YNEN"/>
    <property type="match status" value="1"/>
</dbReference>
<evidence type="ECO:0000313" key="3">
    <source>
        <dbReference type="EMBL" id="TGB04658.1"/>
    </source>
</evidence>
<evidence type="ECO:0000313" key="4">
    <source>
        <dbReference type="Proteomes" id="UP000297982"/>
    </source>
</evidence>
<dbReference type="RefSeq" id="WP_135327022.1">
    <property type="nucleotide sequence ID" value="NZ_SRJC01000001.1"/>
</dbReference>
<gene>
    <name evidence="3" type="ORF">E4663_06615</name>
</gene>
<dbReference type="PANTHER" id="PTHR42852">
    <property type="entry name" value="THIOL:DISULFIDE INTERCHANGE PROTEIN DSBE"/>
    <property type="match status" value="1"/>
</dbReference>
<dbReference type="InterPro" id="IPR050553">
    <property type="entry name" value="Thioredoxin_ResA/DsbE_sf"/>
</dbReference>
<keyword evidence="4" id="KW-1185">Reference proteome</keyword>
<dbReference type="InterPro" id="IPR000866">
    <property type="entry name" value="AhpC/TSA"/>
</dbReference>
<protein>
    <submittedName>
        <fullName evidence="3">TlpA family protein disulfide reductase</fullName>
    </submittedName>
</protein>
<dbReference type="PROSITE" id="PS00194">
    <property type="entry name" value="THIOREDOXIN_1"/>
    <property type="match status" value="1"/>
</dbReference>
<proteinExistence type="predicted"/>
<keyword evidence="1" id="KW-1015">Disulfide bond</keyword>
<dbReference type="SUPFAM" id="SSF52833">
    <property type="entry name" value="Thioredoxin-like"/>
    <property type="match status" value="1"/>
</dbReference>
<dbReference type="AlphaFoldDB" id="A0A4Z0H2N1"/>
<dbReference type="CDD" id="cd02966">
    <property type="entry name" value="TlpA_like_family"/>
    <property type="match status" value="1"/>
</dbReference>
<organism evidence="3 4">
    <name type="scientific">Halobacillus salinus</name>
    <dbReference type="NCBI Taxonomy" id="192814"/>
    <lineage>
        <taxon>Bacteria</taxon>
        <taxon>Bacillati</taxon>
        <taxon>Bacillota</taxon>
        <taxon>Bacilli</taxon>
        <taxon>Bacillales</taxon>
        <taxon>Bacillaceae</taxon>
        <taxon>Halobacillus</taxon>
    </lineage>
</organism>
<dbReference type="EMBL" id="SRJC01000001">
    <property type="protein sequence ID" value="TGB04658.1"/>
    <property type="molecule type" value="Genomic_DNA"/>
</dbReference>
<dbReference type="GO" id="GO:0016209">
    <property type="term" value="F:antioxidant activity"/>
    <property type="evidence" value="ECO:0007669"/>
    <property type="project" value="InterPro"/>
</dbReference>
<evidence type="ECO:0000256" key="1">
    <source>
        <dbReference type="ARBA" id="ARBA00023157"/>
    </source>
</evidence>
<reference evidence="3 4" key="1">
    <citation type="journal article" date="2003" name="Int. J. Syst. Evol. Microbiol.">
        <title>Halobacillus salinus sp. nov., isolated from a salt lake on the coast of the East Sea in Korea.</title>
        <authorList>
            <person name="Yoon J.H."/>
            <person name="Kang K.H."/>
            <person name="Park Y.H."/>
        </authorList>
    </citation>
    <scope>NUCLEOTIDE SEQUENCE [LARGE SCALE GENOMIC DNA]</scope>
    <source>
        <strain evidence="3 4">HSL-3</strain>
    </source>
</reference>
<dbReference type="STRING" id="192814.GCA_900166575_01726"/>
<accession>A0A4Z0H2N1</accession>
<comment type="caution">
    <text evidence="3">The sequence shown here is derived from an EMBL/GenBank/DDBJ whole genome shotgun (WGS) entry which is preliminary data.</text>
</comment>
<dbReference type="PROSITE" id="PS51352">
    <property type="entry name" value="THIOREDOXIN_2"/>
    <property type="match status" value="1"/>
</dbReference>
<dbReference type="InterPro" id="IPR036249">
    <property type="entry name" value="Thioredoxin-like_sf"/>
</dbReference>
<dbReference type="Proteomes" id="UP000297982">
    <property type="component" value="Unassembled WGS sequence"/>
</dbReference>
<evidence type="ECO:0000259" key="2">
    <source>
        <dbReference type="PROSITE" id="PS51352"/>
    </source>
</evidence>
<feature type="domain" description="Thioredoxin" evidence="2">
    <location>
        <begin position="51"/>
        <end position="198"/>
    </location>
</feature>
<name>A0A4Z0H2N1_9BACI</name>
<dbReference type="Pfam" id="PF00578">
    <property type="entry name" value="AhpC-TSA"/>
    <property type="match status" value="1"/>
</dbReference>
<dbReference type="InterPro" id="IPR013766">
    <property type="entry name" value="Thioredoxin_domain"/>
</dbReference>
<dbReference type="Gene3D" id="3.40.30.10">
    <property type="entry name" value="Glutaredoxin"/>
    <property type="match status" value="1"/>
</dbReference>